<dbReference type="AlphaFoldDB" id="A0A9D7SV11"/>
<evidence type="ECO:0000313" key="3">
    <source>
        <dbReference type="Proteomes" id="UP000808337"/>
    </source>
</evidence>
<sequence>MNNKFLIGGIIGGVVFFLLGWLIYGVLLMSTMEGSMMAGLNKPMEEFNWLFLGLGQLASGFLLAYVLTKSGTSGFGGGATVGAVLGFLMVASFDLSLWGTSNYFTSLNAVLIDMAAGTVMVAITGGVIGLYLGSGKKTA</sequence>
<protein>
    <recommendedName>
        <fullName evidence="4">DUF1761 domain-containing protein</fullName>
    </recommendedName>
</protein>
<gene>
    <name evidence="2" type="ORF">IPP15_15700</name>
</gene>
<organism evidence="2 3">
    <name type="scientific">Candidatus Opimibacter skivensis</name>
    <dbReference type="NCBI Taxonomy" id="2982028"/>
    <lineage>
        <taxon>Bacteria</taxon>
        <taxon>Pseudomonadati</taxon>
        <taxon>Bacteroidota</taxon>
        <taxon>Saprospiria</taxon>
        <taxon>Saprospirales</taxon>
        <taxon>Saprospiraceae</taxon>
        <taxon>Candidatus Opimibacter</taxon>
    </lineage>
</organism>
<feature type="transmembrane region" description="Helical" evidence="1">
    <location>
        <begin position="110"/>
        <end position="133"/>
    </location>
</feature>
<name>A0A9D7SV11_9BACT</name>
<accession>A0A9D7SV11</accession>
<dbReference type="Proteomes" id="UP000808337">
    <property type="component" value="Unassembled WGS sequence"/>
</dbReference>
<comment type="caution">
    <text evidence="2">The sequence shown here is derived from an EMBL/GenBank/DDBJ whole genome shotgun (WGS) entry which is preliminary data.</text>
</comment>
<evidence type="ECO:0000313" key="2">
    <source>
        <dbReference type="EMBL" id="MBK9983790.1"/>
    </source>
</evidence>
<proteinExistence type="predicted"/>
<keyword evidence="1" id="KW-0472">Membrane</keyword>
<feature type="transmembrane region" description="Helical" evidence="1">
    <location>
        <begin position="5"/>
        <end position="27"/>
    </location>
</feature>
<reference evidence="2 3" key="1">
    <citation type="submission" date="2020-10" db="EMBL/GenBank/DDBJ databases">
        <title>Connecting structure to function with the recovery of over 1000 high-quality activated sludge metagenome-assembled genomes encoding full-length rRNA genes using long-read sequencing.</title>
        <authorList>
            <person name="Singleton C.M."/>
            <person name="Petriglieri F."/>
            <person name="Kristensen J.M."/>
            <person name="Kirkegaard R.H."/>
            <person name="Michaelsen T.Y."/>
            <person name="Andersen M.H."/>
            <person name="Karst S.M."/>
            <person name="Dueholm M.S."/>
            <person name="Nielsen P.H."/>
            <person name="Albertsen M."/>
        </authorList>
    </citation>
    <scope>NUCLEOTIDE SEQUENCE [LARGE SCALE GENOMIC DNA]</scope>
    <source>
        <strain evidence="2">Ribe_18-Q3-R11-54_MAXAC.273</strain>
    </source>
</reference>
<keyword evidence="1" id="KW-0812">Transmembrane</keyword>
<keyword evidence="1" id="KW-1133">Transmembrane helix</keyword>
<dbReference type="EMBL" id="JADKGY010000025">
    <property type="protein sequence ID" value="MBK9983790.1"/>
    <property type="molecule type" value="Genomic_DNA"/>
</dbReference>
<evidence type="ECO:0000256" key="1">
    <source>
        <dbReference type="SAM" id="Phobius"/>
    </source>
</evidence>
<feature type="transmembrane region" description="Helical" evidence="1">
    <location>
        <begin position="79"/>
        <end position="98"/>
    </location>
</feature>
<evidence type="ECO:0008006" key="4">
    <source>
        <dbReference type="Google" id="ProtNLM"/>
    </source>
</evidence>
<feature type="transmembrane region" description="Helical" evidence="1">
    <location>
        <begin position="47"/>
        <end position="67"/>
    </location>
</feature>